<dbReference type="SUPFAM" id="SSF81606">
    <property type="entry name" value="PP2C-like"/>
    <property type="match status" value="1"/>
</dbReference>
<dbReference type="InterPro" id="IPR001932">
    <property type="entry name" value="PPM-type_phosphatase-like_dom"/>
</dbReference>
<gene>
    <name evidence="2" type="ORF">GCM10012289_75160</name>
</gene>
<sequence length="336" mass="35008">MGQVIRSRDEAWVRIEDASAIGAVRRAAAALAEAAGFGEHDRGRVALAVSEAASNLVKHATEGMMLIRALPGPTTAVEVIALDRGPGIRDFTRALRDGYSTTGTLGVGLGGIARMASFHEVYSVPGRGTVISMCFTAGADPAPASRVSGLTRPIGEESVSGDAFACVDSPGTAVAMLCDGLGHGELAAGASRQAVRVFQEHSDLPPVALLERVHRALAGTRGGAVAVARLDRGSGLVRYAGLGNISGWIVHAEGRQGMISVPGIAGHQSRTFREYEYTMPPHSMVVMHSDGLTDRWDVSSFPGLTTRSPTVVAATLLRDAGTRRDDACVLVMKGTA</sequence>
<dbReference type="InterPro" id="IPR039248">
    <property type="entry name" value="Ptase_RsbX"/>
</dbReference>
<proteinExistence type="predicted"/>
<feature type="domain" description="PPM-type phosphatase" evidence="1">
    <location>
        <begin position="146"/>
        <end position="334"/>
    </location>
</feature>
<organism evidence="2 3">
    <name type="scientific">Nonomuraea cavernae</name>
    <dbReference type="NCBI Taxonomy" id="2045107"/>
    <lineage>
        <taxon>Bacteria</taxon>
        <taxon>Bacillati</taxon>
        <taxon>Actinomycetota</taxon>
        <taxon>Actinomycetes</taxon>
        <taxon>Streptosporangiales</taxon>
        <taxon>Streptosporangiaceae</taxon>
        <taxon>Nonomuraea</taxon>
    </lineage>
</organism>
<dbReference type="SMART" id="SM00331">
    <property type="entry name" value="PP2C_SIG"/>
    <property type="match status" value="1"/>
</dbReference>
<reference evidence="2" key="2">
    <citation type="submission" date="2020-09" db="EMBL/GenBank/DDBJ databases">
        <authorList>
            <person name="Sun Q."/>
            <person name="Zhou Y."/>
        </authorList>
    </citation>
    <scope>NUCLEOTIDE SEQUENCE</scope>
    <source>
        <strain evidence="2">CGMCC 4.7368</strain>
    </source>
</reference>
<dbReference type="SUPFAM" id="SSF55874">
    <property type="entry name" value="ATPase domain of HSP90 chaperone/DNA topoisomerase II/histidine kinase"/>
    <property type="match status" value="1"/>
</dbReference>
<dbReference type="AlphaFoldDB" id="A0A918DUU2"/>
<reference evidence="2" key="1">
    <citation type="journal article" date="2014" name="Int. J. Syst. Evol. Microbiol.">
        <title>Complete genome sequence of Corynebacterium casei LMG S-19264T (=DSM 44701T), isolated from a smear-ripened cheese.</title>
        <authorList>
            <consortium name="US DOE Joint Genome Institute (JGI-PGF)"/>
            <person name="Walter F."/>
            <person name="Albersmeier A."/>
            <person name="Kalinowski J."/>
            <person name="Ruckert C."/>
        </authorList>
    </citation>
    <scope>NUCLEOTIDE SEQUENCE</scope>
    <source>
        <strain evidence="2">CGMCC 4.7368</strain>
    </source>
</reference>
<keyword evidence="3" id="KW-1185">Reference proteome</keyword>
<dbReference type="EMBL" id="BMNH01000046">
    <property type="protein sequence ID" value="GGO82889.1"/>
    <property type="molecule type" value="Genomic_DNA"/>
</dbReference>
<dbReference type="InterPro" id="IPR036890">
    <property type="entry name" value="HATPase_C_sf"/>
</dbReference>
<dbReference type="Gene3D" id="3.60.40.10">
    <property type="entry name" value="PPM-type phosphatase domain"/>
    <property type="match status" value="1"/>
</dbReference>
<dbReference type="PANTHER" id="PTHR35801">
    <property type="entry name" value="PHOSPHOSERINE PHOSPHATASE RSBX"/>
    <property type="match status" value="1"/>
</dbReference>
<dbReference type="InterPro" id="IPR003594">
    <property type="entry name" value="HATPase_dom"/>
</dbReference>
<dbReference type="Pfam" id="PF07228">
    <property type="entry name" value="SpoIIE"/>
    <property type="match status" value="1"/>
</dbReference>
<protein>
    <submittedName>
        <fullName evidence="2">Transcriptional regulator</fullName>
    </submittedName>
</protein>
<dbReference type="Proteomes" id="UP000646523">
    <property type="component" value="Unassembled WGS sequence"/>
</dbReference>
<evidence type="ECO:0000313" key="2">
    <source>
        <dbReference type="EMBL" id="GGO82889.1"/>
    </source>
</evidence>
<dbReference type="Pfam" id="PF13581">
    <property type="entry name" value="HATPase_c_2"/>
    <property type="match status" value="1"/>
</dbReference>
<dbReference type="InterPro" id="IPR036457">
    <property type="entry name" value="PPM-type-like_dom_sf"/>
</dbReference>
<dbReference type="Gene3D" id="3.30.565.10">
    <property type="entry name" value="Histidine kinase-like ATPase, C-terminal domain"/>
    <property type="match status" value="1"/>
</dbReference>
<accession>A0A918DUU2</accession>
<name>A0A918DUU2_9ACTN</name>
<comment type="caution">
    <text evidence="2">The sequence shown here is derived from an EMBL/GenBank/DDBJ whole genome shotgun (WGS) entry which is preliminary data.</text>
</comment>
<dbReference type="PANTHER" id="PTHR35801:SF1">
    <property type="entry name" value="PHOSPHOSERINE PHOSPHATASE RSBX"/>
    <property type="match status" value="1"/>
</dbReference>
<evidence type="ECO:0000313" key="3">
    <source>
        <dbReference type="Proteomes" id="UP000646523"/>
    </source>
</evidence>
<evidence type="ECO:0000259" key="1">
    <source>
        <dbReference type="SMART" id="SM00331"/>
    </source>
</evidence>